<name>A0ABU3I1Q9_9ACTN</name>
<dbReference type="Gene3D" id="1.20.1250.20">
    <property type="entry name" value="MFS general substrate transporter like domains"/>
    <property type="match status" value="1"/>
</dbReference>
<dbReference type="InterPro" id="IPR020846">
    <property type="entry name" value="MFS_dom"/>
</dbReference>
<evidence type="ECO:0000259" key="9">
    <source>
        <dbReference type="PROSITE" id="PS50850"/>
    </source>
</evidence>
<comment type="caution">
    <text evidence="10">The sequence shown here is derived from an EMBL/GenBank/DDBJ whole genome shotgun (WGS) entry which is preliminary data.</text>
</comment>
<evidence type="ECO:0000256" key="3">
    <source>
        <dbReference type="ARBA" id="ARBA00022475"/>
    </source>
</evidence>
<feature type="domain" description="Major facilitator superfamily (MFS) profile" evidence="9">
    <location>
        <begin position="1"/>
        <end position="80"/>
    </location>
</feature>
<dbReference type="InterPro" id="IPR036259">
    <property type="entry name" value="MFS_trans_sf"/>
</dbReference>
<keyword evidence="5 8" id="KW-1133">Transmembrane helix</keyword>
<keyword evidence="6 8" id="KW-0472">Membrane</keyword>
<evidence type="ECO:0000256" key="5">
    <source>
        <dbReference type="ARBA" id="ARBA00022989"/>
    </source>
</evidence>
<evidence type="ECO:0000256" key="6">
    <source>
        <dbReference type="ARBA" id="ARBA00023136"/>
    </source>
</evidence>
<comment type="subcellular location">
    <subcellularLocation>
        <location evidence="1">Cell membrane</location>
        <topology evidence="1">Multi-pass membrane protein</topology>
    </subcellularLocation>
</comment>
<proteinExistence type="predicted"/>
<evidence type="ECO:0000313" key="10">
    <source>
        <dbReference type="EMBL" id="MDT3726888.1"/>
    </source>
</evidence>
<feature type="transmembrane region" description="Helical" evidence="8">
    <location>
        <begin position="57"/>
        <end position="75"/>
    </location>
</feature>
<accession>A0ABU3I1Q9</accession>
<dbReference type="PANTHER" id="PTHR43045">
    <property type="entry name" value="SHIKIMATE TRANSPORTER"/>
    <property type="match status" value="1"/>
</dbReference>
<dbReference type="PANTHER" id="PTHR43045:SF1">
    <property type="entry name" value="SHIKIMATE TRANSPORTER"/>
    <property type="match status" value="1"/>
</dbReference>
<gene>
    <name evidence="10" type="ORF">ROS62_19210</name>
</gene>
<evidence type="ECO:0000256" key="8">
    <source>
        <dbReference type="SAM" id="Phobius"/>
    </source>
</evidence>
<evidence type="ECO:0000256" key="2">
    <source>
        <dbReference type="ARBA" id="ARBA00022448"/>
    </source>
</evidence>
<dbReference type="Proteomes" id="UP001181313">
    <property type="component" value="Unassembled WGS sequence"/>
</dbReference>
<keyword evidence="11" id="KW-1185">Reference proteome</keyword>
<sequence>MYGPMAAFISEMFGTRARYTGASLGYQLATTLGAGLAPLVATSLLTAAGGGRNTGTVSLFLAVVCLVSAVAIALTRETHRAEIGTSGALLETAPTPAGTVSSGPAS</sequence>
<keyword evidence="2" id="KW-0813">Transport</keyword>
<feature type="transmembrane region" description="Helical" evidence="8">
    <location>
        <begin position="21"/>
        <end position="45"/>
    </location>
</feature>
<evidence type="ECO:0000256" key="4">
    <source>
        <dbReference type="ARBA" id="ARBA00022692"/>
    </source>
</evidence>
<reference evidence="10" key="1">
    <citation type="submission" date="2024-05" db="EMBL/GenBank/DDBJ databases">
        <title>30 novel species of actinomycetes from the DSMZ collection.</title>
        <authorList>
            <person name="Nouioui I."/>
        </authorList>
    </citation>
    <scope>NUCLEOTIDE SEQUENCE</scope>
    <source>
        <strain evidence="10">DSM 41972</strain>
    </source>
</reference>
<protein>
    <recommendedName>
        <fullName evidence="9">Major facilitator superfamily (MFS) profile domain-containing protein</fullName>
    </recommendedName>
</protein>
<evidence type="ECO:0000256" key="7">
    <source>
        <dbReference type="SAM" id="MobiDB-lite"/>
    </source>
</evidence>
<feature type="region of interest" description="Disordered" evidence="7">
    <location>
        <begin position="85"/>
        <end position="106"/>
    </location>
</feature>
<keyword evidence="4 8" id="KW-0812">Transmembrane</keyword>
<dbReference type="EMBL" id="JAVSGH010000022">
    <property type="protein sequence ID" value="MDT3726888.1"/>
    <property type="molecule type" value="Genomic_DNA"/>
</dbReference>
<keyword evidence="3" id="KW-1003">Cell membrane</keyword>
<dbReference type="RefSeq" id="WP_093545459.1">
    <property type="nucleotide sequence ID" value="NZ_JAVSGH010000022.1"/>
</dbReference>
<evidence type="ECO:0000313" key="11">
    <source>
        <dbReference type="Proteomes" id="UP001181313"/>
    </source>
</evidence>
<dbReference type="PROSITE" id="PS50850">
    <property type="entry name" value="MFS"/>
    <property type="match status" value="1"/>
</dbReference>
<evidence type="ECO:0000256" key="1">
    <source>
        <dbReference type="ARBA" id="ARBA00004651"/>
    </source>
</evidence>
<organism evidence="10 11">
    <name type="scientific">Streptomyces althioticus subsp. attaecolombicae</name>
    <dbReference type="NCBI Taxonomy" id="3075534"/>
    <lineage>
        <taxon>Bacteria</taxon>
        <taxon>Bacillati</taxon>
        <taxon>Actinomycetota</taxon>
        <taxon>Actinomycetes</taxon>
        <taxon>Kitasatosporales</taxon>
        <taxon>Streptomycetaceae</taxon>
        <taxon>Streptomyces</taxon>
        <taxon>Streptomyces althioticus group</taxon>
    </lineage>
</organism>
<dbReference type="SUPFAM" id="SSF103473">
    <property type="entry name" value="MFS general substrate transporter"/>
    <property type="match status" value="1"/>
</dbReference>